<feature type="compositionally biased region" description="Polar residues" evidence="4">
    <location>
        <begin position="181"/>
        <end position="190"/>
    </location>
</feature>
<evidence type="ECO:0000259" key="5">
    <source>
        <dbReference type="PROSITE" id="PS51017"/>
    </source>
</evidence>
<accession>A0A6J0JR44</accession>
<gene>
    <name evidence="7" type="primary">LOC108810405</name>
</gene>
<dbReference type="GO" id="GO:0005634">
    <property type="term" value="C:nucleus"/>
    <property type="evidence" value="ECO:0007669"/>
    <property type="project" value="UniProtKB-SubCell"/>
</dbReference>
<dbReference type="PROSITE" id="PS51017">
    <property type="entry name" value="CCT"/>
    <property type="match status" value="1"/>
</dbReference>
<dbReference type="GO" id="GO:0009909">
    <property type="term" value="P:regulation of flower development"/>
    <property type="evidence" value="ECO:0007669"/>
    <property type="project" value="InterPro"/>
</dbReference>
<proteinExistence type="predicted"/>
<dbReference type="OrthoDB" id="153872at2759"/>
<dbReference type="InterPro" id="IPR010402">
    <property type="entry name" value="CCT_domain"/>
</dbReference>
<dbReference type="Proteomes" id="UP000504610">
    <property type="component" value="Chromosome 6"/>
</dbReference>
<dbReference type="Pfam" id="PF06203">
    <property type="entry name" value="CCT"/>
    <property type="match status" value="1"/>
</dbReference>
<evidence type="ECO:0000313" key="7">
    <source>
        <dbReference type="RefSeq" id="XP_018438018.1"/>
    </source>
</evidence>
<evidence type="ECO:0000256" key="3">
    <source>
        <dbReference type="PROSITE-ProRule" id="PRU00357"/>
    </source>
</evidence>
<dbReference type="GO" id="GO:0003700">
    <property type="term" value="F:DNA-binding transcription factor activity"/>
    <property type="evidence" value="ECO:0007669"/>
    <property type="project" value="TreeGrafter"/>
</dbReference>
<evidence type="ECO:0000256" key="4">
    <source>
        <dbReference type="SAM" id="MobiDB-lite"/>
    </source>
</evidence>
<protein>
    <submittedName>
        <fullName evidence="7">Two-component response regulator-like APRR1 isoform X1</fullName>
    </submittedName>
</protein>
<evidence type="ECO:0000256" key="2">
    <source>
        <dbReference type="ARBA" id="ARBA00023242"/>
    </source>
</evidence>
<dbReference type="RefSeq" id="XP_018438018.1">
    <property type="nucleotide sequence ID" value="XM_018582516.2"/>
</dbReference>
<evidence type="ECO:0000313" key="6">
    <source>
        <dbReference type="Proteomes" id="UP000504610"/>
    </source>
</evidence>
<reference evidence="6" key="1">
    <citation type="journal article" date="2019" name="Database">
        <title>The radish genome database (RadishGD): an integrated information resource for radish genomics.</title>
        <authorList>
            <person name="Yu H.J."/>
            <person name="Baek S."/>
            <person name="Lee Y.J."/>
            <person name="Cho A."/>
            <person name="Mun J.H."/>
        </authorList>
    </citation>
    <scope>NUCLEOTIDE SEQUENCE [LARGE SCALE GENOMIC DNA]</scope>
    <source>
        <strain evidence="6">cv. WK10039</strain>
    </source>
</reference>
<keyword evidence="2 3" id="KW-0539">Nucleus</keyword>
<sequence length="251" mass="28631">MASSLPQFHPDFTFSGETPSLFHGSSSCPDVSALSNYFDDGYGSFNASSNPESTFFPQVFGVSDVSMPEYNNYYQNVGVNVNGTQYFHVGNQEYYGYSPEIKPLFHPSTGEQSLQGNSEGGMQAEPNTKVGRYSVEERKDRIMRYLKKKNQRNFNKTIKYVCRKTLADRRVRVRGRFARNNDTCEQPSHMSKNHNNHSEKDEDMFSGSDDYLIQQVENDDVWLQEAMSNLISFPCELNTAGDSHHPNTWSF</sequence>
<evidence type="ECO:0000256" key="1">
    <source>
        <dbReference type="ARBA" id="ARBA00004123"/>
    </source>
</evidence>
<keyword evidence="6" id="KW-1185">Reference proteome</keyword>
<organism evidence="6 7">
    <name type="scientific">Raphanus sativus</name>
    <name type="common">Radish</name>
    <name type="synonym">Raphanus raphanistrum var. sativus</name>
    <dbReference type="NCBI Taxonomy" id="3726"/>
    <lineage>
        <taxon>Eukaryota</taxon>
        <taxon>Viridiplantae</taxon>
        <taxon>Streptophyta</taxon>
        <taxon>Embryophyta</taxon>
        <taxon>Tracheophyta</taxon>
        <taxon>Spermatophyta</taxon>
        <taxon>Magnoliopsida</taxon>
        <taxon>eudicotyledons</taxon>
        <taxon>Gunneridae</taxon>
        <taxon>Pentapetalae</taxon>
        <taxon>rosids</taxon>
        <taxon>malvids</taxon>
        <taxon>Brassicales</taxon>
        <taxon>Brassicaceae</taxon>
        <taxon>Brassiceae</taxon>
        <taxon>Raphanus</taxon>
    </lineage>
</organism>
<dbReference type="InterPro" id="IPR045281">
    <property type="entry name" value="CONSTANS-like"/>
</dbReference>
<reference evidence="7" key="2">
    <citation type="submission" date="2025-08" db="UniProtKB">
        <authorList>
            <consortium name="RefSeq"/>
        </authorList>
    </citation>
    <scope>IDENTIFICATION</scope>
    <source>
        <tissue evidence="7">Leaf</tissue>
    </source>
</reference>
<feature type="region of interest" description="Disordered" evidence="4">
    <location>
        <begin position="107"/>
        <end position="126"/>
    </location>
</feature>
<name>A0A6J0JR44_RAPSA</name>
<dbReference type="PANTHER" id="PTHR31319:SF110">
    <property type="entry name" value="CCT MOTIF FAMILY PROTEIN"/>
    <property type="match status" value="1"/>
</dbReference>
<dbReference type="KEGG" id="rsz:108810405"/>
<feature type="domain" description="CCT" evidence="5">
    <location>
        <begin position="138"/>
        <end position="180"/>
    </location>
</feature>
<dbReference type="PANTHER" id="PTHR31319">
    <property type="entry name" value="ZINC FINGER PROTEIN CONSTANS-LIKE 4"/>
    <property type="match status" value="1"/>
</dbReference>
<feature type="region of interest" description="Disordered" evidence="4">
    <location>
        <begin position="181"/>
        <end position="203"/>
    </location>
</feature>
<comment type="subcellular location">
    <subcellularLocation>
        <location evidence="1 3">Nucleus</location>
    </subcellularLocation>
</comment>
<dbReference type="GeneID" id="108810405"/>
<dbReference type="AlphaFoldDB" id="A0A6J0JR44"/>